<evidence type="ECO:0000259" key="3">
    <source>
        <dbReference type="Pfam" id="PF13529"/>
    </source>
</evidence>
<keyword evidence="5" id="KW-1185">Reference proteome</keyword>
<dbReference type="EMBL" id="CP060635">
    <property type="protein sequence ID" value="QNM09117.1"/>
    <property type="molecule type" value="Genomic_DNA"/>
</dbReference>
<protein>
    <submittedName>
        <fullName evidence="4">C39 family peptidase</fullName>
    </submittedName>
</protein>
<feature type="transmembrane region" description="Helical" evidence="2">
    <location>
        <begin position="12"/>
        <end position="29"/>
    </location>
</feature>
<keyword evidence="2" id="KW-0812">Transmembrane</keyword>
<reference evidence="4 5" key="1">
    <citation type="submission" date="2020-08" db="EMBL/GenBank/DDBJ databases">
        <authorList>
            <person name="Liu C."/>
            <person name="Sun Q."/>
        </authorList>
    </citation>
    <scope>NUCLEOTIDE SEQUENCE [LARGE SCALE GENOMIC DNA]</scope>
    <source>
        <strain evidence="4 5">NSJ-29</strain>
    </source>
</reference>
<sequence>MKKSRKKIYRIIRTIFGVTVVGAAAWFYLGSYGVVASPFDVIRGKGFLEGATARNADSSSDSSSERLPDIPDEEDQTEETGAAVVTPTPAPEPLEPSWQIENVPHIYQYDDYPTGCESVSTVIALQYSGIDISVDTFIDDYLTIGTLWENSEGQIVGPDMDDAYIGDPRSVHGCGCNAPAIVKAVRKLLPGTGNKVLNLTGMEMEDLCRDYICQDIPVILWATIGMQEWTETITWEIENGAGTVTFYSAEHCLVLTGYDEEFYYFSDPASREEIKGYEKEAVEKAYDKLGCQAVAILPPEEEEN</sequence>
<name>A0A7G9GE85_9FIRM</name>
<keyword evidence="2" id="KW-1133">Transmembrane helix</keyword>
<dbReference type="KEGG" id="whj:H9Q79_02135"/>
<evidence type="ECO:0000256" key="2">
    <source>
        <dbReference type="SAM" id="Phobius"/>
    </source>
</evidence>
<evidence type="ECO:0000313" key="4">
    <source>
        <dbReference type="EMBL" id="QNM09117.1"/>
    </source>
</evidence>
<evidence type="ECO:0000313" key="5">
    <source>
        <dbReference type="Proteomes" id="UP000515860"/>
    </source>
</evidence>
<dbReference type="InterPro" id="IPR039564">
    <property type="entry name" value="Peptidase_C39-like"/>
</dbReference>
<organism evidence="4 5">
    <name type="scientific">Wansuia hejianensis</name>
    <dbReference type="NCBI Taxonomy" id="2763667"/>
    <lineage>
        <taxon>Bacteria</taxon>
        <taxon>Bacillati</taxon>
        <taxon>Bacillota</taxon>
        <taxon>Clostridia</taxon>
        <taxon>Lachnospirales</taxon>
        <taxon>Lachnospiraceae</taxon>
        <taxon>Wansuia</taxon>
    </lineage>
</organism>
<feature type="region of interest" description="Disordered" evidence="1">
    <location>
        <begin position="53"/>
        <end position="96"/>
    </location>
</feature>
<dbReference type="RefSeq" id="WP_118642406.1">
    <property type="nucleotide sequence ID" value="NZ_CP060635.1"/>
</dbReference>
<feature type="domain" description="Peptidase C39-like" evidence="3">
    <location>
        <begin position="102"/>
        <end position="269"/>
    </location>
</feature>
<dbReference type="Pfam" id="PF13529">
    <property type="entry name" value="Peptidase_C39_2"/>
    <property type="match status" value="1"/>
</dbReference>
<accession>A0A7G9GE85</accession>
<dbReference type="PANTHER" id="PTHR37806:SF1">
    <property type="entry name" value="PEPTIDASE C39-LIKE DOMAIN-CONTAINING PROTEIN"/>
    <property type="match status" value="1"/>
</dbReference>
<evidence type="ECO:0000256" key="1">
    <source>
        <dbReference type="SAM" id="MobiDB-lite"/>
    </source>
</evidence>
<dbReference type="AlphaFoldDB" id="A0A7G9GE85"/>
<dbReference type="Proteomes" id="UP000515860">
    <property type="component" value="Chromosome"/>
</dbReference>
<dbReference type="Gene3D" id="3.90.70.10">
    <property type="entry name" value="Cysteine proteinases"/>
    <property type="match status" value="1"/>
</dbReference>
<keyword evidence="2" id="KW-0472">Membrane</keyword>
<dbReference type="PANTHER" id="PTHR37806">
    <property type="entry name" value="LMO0724 PROTEIN"/>
    <property type="match status" value="1"/>
</dbReference>
<gene>
    <name evidence="4" type="ORF">H9Q79_02135</name>
</gene>
<proteinExistence type="predicted"/>